<dbReference type="AlphaFoldDB" id="A0A397S0G4"/>
<keyword evidence="1" id="KW-0175">Coiled coil</keyword>
<dbReference type="NCBIfam" id="NF003361">
    <property type="entry name" value="PRK04435.1"/>
    <property type="match status" value="1"/>
</dbReference>
<dbReference type="FunCoup" id="A0A397S0G4">
    <property type="interactions" value="82"/>
</dbReference>
<dbReference type="InParanoid" id="A0A397S0G4"/>
<evidence type="ECO:0000259" key="2">
    <source>
        <dbReference type="PROSITE" id="PS51671"/>
    </source>
</evidence>
<feature type="coiled-coil region" evidence="1">
    <location>
        <begin position="114"/>
        <end position="141"/>
    </location>
</feature>
<dbReference type="PIRSF" id="PIRSF025624">
    <property type="entry name" value="ACT_PheB"/>
    <property type="match status" value="1"/>
</dbReference>
<dbReference type="SUPFAM" id="SSF55021">
    <property type="entry name" value="ACT-like"/>
    <property type="match status" value="1"/>
</dbReference>
<dbReference type="OrthoDB" id="9788773at2"/>
<keyword evidence="4" id="KW-1185">Reference proteome</keyword>
<dbReference type="InterPro" id="IPR002912">
    <property type="entry name" value="ACT_dom"/>
</dbReference>
<dbReference type="Pfam" id="PF01842">
    <property type="entry name" value="ACT"/>
    <property type="match status" value="1"/>
</dbReference>
<protein>
    <submittedName>
        <fullName evidence="3">Chorismate mutase</fullName>
    </submittedName>
</protein>
<reference evidence="3 4" key="1">
    <citation type="submission" date="2018-08" db="EMBL/GenBank/DDBJ databases">
        <title>Genomic Encyclopedia of Archaeal and Bacterial Type Strains, Phase II (KMG-II): from individual species to whole genera.</title>
        <authorList>
            <person name="Goeker M."/>
        </authorList>
    </citation>
    <scope>NUCLEOTIDE SEQUENCE [LARGE SCALE GENOMIC DNA]</scope>
    <source>
        <strain evidence="3 4">ATCC 27112</strain>
    </source>
</reference>
<dbReference type="RefSeq" id="WP_119015412.1">
    <property type="nucleotide sequence ID" value="NZ_QXEV01000002.1"/>
</dbReference>
<sequence>MKDDEYYVIHRSVLPDYFEKVIEIKEIISSGVNISDACKKVGLSRSTFYKYKDYVNRPSTKVGKRVLLSFKLEDEPGALSHILNEIASRNANVLAINQEVPIHNIAFVNITADIMKMEISIQEFIQELKNLKNILDATLLAVE</sequence>
<gene>
    <name evidence="3" type="ORF">EI71_00236</name>
</gene>
<evidence type="ECO:0000313" key="3">
    <source>
        <dbReference type="EMBL" id="RIA78286.1"/>
    </source>
</evidence>
<dbReference type="Proteomes" id="UP000266506">
    <property type="component" value="Unassembled WGS sequence"/>
</dbReference>
<dbReference type="EMBL" id="QXEV01000002">
    <property type="protein sequence ID" value="RIA78286.1"/>
    <property type="molecule type" value="Genomic_DNA"/>
</dbReference>
<proteinExistence type="predicted"/>
<comment type="caution">
    <text evidence="3">The sequence shown here is derived from an EMBL/GenBank/DDBJ whole genome shotgun (WGS) entry which is preliminary data.</text>
</comment>
<name>A0A397S0G4_9MOLU</name>
<accession>A0A397S0G4</accession>
<evidence type="ECO:0000313" key="4">
    <source>
        <dbReference type="Proteomes" id="UP000266506"/>
    </source>
</evidence>
<dbReference type="Gene3D" id="3.30.70.260">
    <property type="match status" value="1"/>
</dbReference>
<feature type="domain" description="ACT" evidence="2">
    <location>
        <begin position="67"/>
        <end position="142"/>
    </location>
</feature>
<dbReference type="PROSITE" id="PS51671">
    <property type="entry name" value="ACT"/>
    <property type="match status" value="1"/>
</dbReference>
<dbReference type="InterPro" id="IPR008310">
    <property type="entry name" value="UPF0735_ACT_dom-cont"/>
</dbReference>
<organism evidence="3 4">
    <name type="scientific">Anaeroplasma bactoclasticum</name>
    <dbReference type="NCBI Taxonomy" id="2088"/>
    <lineage>
        <taxon>Bacteria</taxon>
        <taxon>Bacillati</taxon>
        <taxon>Mycoplasmatota</taxon>
        <taxon>Mollicutes</taxon>
        <taxon>Anaeroplasmatales</taxon>
        <taxon>Anaeroplasmataceae</taxon>
        <taxon>Anaeroplasma</taxon>
    </lineage>
</organism>
<dbReference type="InterPro" id="IPR045865">
    <property type="entry name" value="ACT-like_dom_sf"/>
</dbReference>
<evidence type="ECO:0000256" key="1">
    <source>
        <dbReference type="SAM" id="Coils"/>
    </source>
</evidence>